<dbReference type="AlphaFoldDB" id="A0AA86QBK8"/>
<dbReference type="EMBL" id="CAXDID020000121">
    <property type="protein sequence ID" value="CAL6031849.1"/>
    <property type="molecule type" value="Genomic_DNA"/>
</dbReference>
<accession>A0AA86QBK8</accession>
<evidence type="ECO:0000313" key="5">
    <source>
        <dbReference type="Proteomes" id="UP001642409"/>
    </source>
</evidence>
<gene>
    <name evidence="3" type="ORF">HINF_LOCUS34196</name>
    <name evidence="4" type="ORF">HINF_LOCUS34199</name>
    <name evidence="1" type="ORF">HINF_LOCUS37639</name>
    <name evidence="2" type="ORF">HINF_LOCUS37642</name>
</gene>
<dbReference type="EMBL" id="CATOUU010000806">
    <property type="protein sequence ID" value="CAI9949997.1"/>
    <property type="molecule type" value="Genomic_DNA"/>
</dbReference>
<dbReference type="EMBL" id="CATOUU010000806">
    <property type="protein sequence ID" value="CAI9949994.1"/>
    <property type="molecule type" value="Genomic_DNA"/>
</dbReference>
<reference evidence="3 5" key="2">
    <citation type="submission" date="2024-07" db="EMBL/GenBank/DDBJ databases">
        <authorList>
            <person name="Akdeniz Z."/>
        </authorList>
    </citation>
    <scope>NUCLEOTIDE SEQUENCE [LARGE SCALE GENOMIC DNA]</scope>
</reference>
<dbReference type="Proteomes" id="UP001642409">
    <property type="component" value="Unassembled WGS sequence"/>
</dbReference>
<evidence type="ECO:0000313" key="4">
    <source>
        <dbReference type="EMBL" id="CAL6031849.1"/>
    </source>
</evidence>
<proteinExistence type="predicted"/>
<keyword evidence="5" id="KW-1185">Reference proteome</keyword>
<protein>
    <submittedName>
        <fullName evidence="3">Hypothetical_protein</fullName>
    </submittedName>
</protein>
<evidence type="ECO:0000313" key="3">
    <source>
        <dbReference type="EMBL" id="CAL6031843.1"/>
    </source>
</evidence>
<sequence length="142" mass="16879">MPPEHNYDANLLFETEQFVILTQNTAFERAIPINPATYELQLILLFCAETLKMELFKELVPINMDIYSDVILFNEFQLVVILVTILENVDFWQFVVKYPTTPKFTNIYPRILMLIFEFQKDKLPSNYPINPNDENDEKLFNY</sequence>
<name>A0AA86QBK8_9EUKA</name>
<reference evidence="2" key="1">
    <citation type="submission" date="2023-06" db="EMBL/GenBank/DDBJ databases">
        <authorList>
            <person name="Kurt Z."/>
        </authorList>
    </citation>
    <scope>NUCLEOTIDE SEQUENCE</scope>
</reference>
<evidence type="ECO:0000313" key="2">
    <source>
        <dbReference type="EMBL" id="CAI9949997.1"/>
    </source>
</evidence>
<organism evidence="2">
    <name type="scientific">Hexamita inflata</name>
    <dbReference type="NCBI Taxonomy" id="28002"/>
    <lineage>
        <taxon>Eukaryota</taxon>
        <taxon>Metamonada</taxon>
        <taxon>Diplomonadida</taxon>
        <taxon>Hexamitidae</taxon>
        <taxon>Hexamitinae</taxon>
        <taxon>Hexamita</taxon>
    </lineage>
</organism>
<comment type="caution">
    <text evidence="2">The sequence shown here is derived from an EMBL/GenBank/DDBJ whole genome shotgun (WGS) entry which is preliminary data.</text>
</comment>
<dbReference type="EMBL" id="CAXDID020000121">
    <property type="protein sequence ID" value="CAL6031843.1"/>
    <property type="molecule type" value="Genomic_DNA"/>
</dbReference>
<evidence type="ECO:0000313" key="1">
    <source>
        <dbReference type="EMBL" id="CAI9949994.1"/>
    </source>
</evidence>